<reference evidence="1 2" key="1">
    <citation type="submission" date="2017-08" db="EMBL/GenBank/DDBJ databases">
        <title>The complete genome sequence of a Mycoplasma hyopneumoniae isolate in Korea.</title>
        <authorList>
            <person name="Han J."/>
            <person name="Lee N."/>
        </authorList>
    </citation>
    <scope>NUCLEOTIDE SEQUENCE [LARGE SCALE GENOMIC DNA]</scope>
    <source>
        <strain evidence="1 2">KM014</strain>
    </source>
</reference>
<protein>
    <submittedName>
        <fullName evidence="1">Uncharacterized protein</fullName>
    </submittedName>
</protein>
<dbReference type="AlphaFoldDB" id="A0A223M994"/>
<gene>
    <name evidence="1" type="ORF">CIB43_00217</name>
</gene>
<dbReference type="EMBL" id="CP022714">
    <property type="protein sequence ID" value="ASU14128.1"/>
    <property type="molecule type" value="Genomic_DNA"/>
</dbReference>
<organism evidence="1 2">
    <name type="scientific">Mesomycoplasma hyopneumoniae</name>
    <name type="common">Mycoplasma hyopneumoniae</name>
    <dbReference type="NCBI Taxonomy" id="2099"/>
    <lineage>
        <taxon>Bacteria</taxon>
        <taxon>Bacillati</taxon>
        <taxon>Mycoplasmatota</taxon>
        <taxon>Mycoplasmoidales</taxon>
        <taxon>Metamycoplasmataceae</taxon>
        <taxon>Mesomycoplasma</taxon>
    </lineage>
</organism>
<evidence type="ECO:0000313" key="2">
    <source>
        <dbReference type="Proteomes" id="UP000215452"/>
    </source>
</evidence>
<accession>A0A223M994</accession>
<dbReference type="Proteomes" id="UP000215452">
    <property type="component" value="Chromosome"/>
</dbReference>
<proteinExistence type="predicted"/>
<evidence type="ECO:0000313" key="1">
    <source>
        <dbReference type="EMBL" id="ASU14128.1"/>
    </source>
</evidence>
<sequence>MIGTSNLDYRSLLFQYETNLFFKGKILSDFLNYIQVLKNQNIIIEINKVSKVFLSFVFLYFF</sequence>
<name>A0A223M994_MESHO</name>